<evidence type="ECO:0000256" key="2">
    <source>
        <dbReference type="ARBA" id="ARBA00004496"/>
    </source>
</evidence>
<feature type="region of interest" description="Disordered" evidence="8">
    <location>
        <begin position="73"/>
        <end position="112"/>
    </location>
</feature>
<evidence type="ECO:0000256" key="5">
    <source>
        <dbReference type="ARBA" id="ARBA00023480"/>
    </source>
</evidence>
<feature type="compositionally biased region" description="Basic and acidic residues" evidence="8">
    <location>
        <begin position="97"/>
        <end position="111"/>
    </location>
</feature>
<organism evidence="10 11">
    <name type="scientific">Exophiala oligosperma</name>
    <dbReference type="NCBI Taxonomy" id="215243"/>
    <lineage>
        <taxon>Eukaryota</taxon>
        <taxon>Fungi</taxon>
        <taxon>Dikarya</taxon>
        <taxon>Ascomycota</taxon>
        <taxon>Pezizomycotina</taxon>
        <taxon>Eurotiomycetes</taxon>
        <taxon>Chaetothyriomycetidae</taxon>
        <taxon>Chaetothyriales</taxon>
        <taxon>Herpotrichiellaceae</taxon>
        <taxon>Exophiala</taxon>
    </lineage>
</organism>
<dbReference type="EMBL" id="KN847351">
    <property type="protein sequence ID" value="KIW36653.1"/>
    <property type="molecule type" value="Genomic_DNA"/>
</dbReference>
<evidence type="ECO:0000313" key="11">
    <source>
        <dbReference type="Proteomes" id="UP000053342"/>
    </source>
</evidence>
<evidence type="ECO:0000256" key="7">
    <source>
        <dbReference type="SAM" id="Coils"/>
    </source>
</evidence>
<keyword evidence="4" id="KW-0539">Nucleus</keyword>
<reference evidence="10 11" key="1">
    <citation type="submission" date="2015-01" db="EMBL/GenBank/DDBJ databases">
        <title>The Genome Sequence of Exophiala oligosperma CBS72588.</title>
        <authorList>
            <consortium name="The Broad Institute Genomics Platform"/>
            <person name="Cuomo C."/>
            <person name="de Hoog S."/>
            <person name="Gorbushina A."/>
            <person name="Stielow B."/>
            <person name="Teixiera M."/>
            <person name="Abouelleil A."/>
            <person name="Chapman S.B."/>
            <person name="Priest M."/>
            <person name="Young S.K."/>
            <person name="Wortman J."/>
            <person name="Nusbaum C."/>
            <person name="Birren B."/>
        </authorList>
    </citation>
    <scope>NUCLEOTIDE SEQUENCE [LARGE SCALE GENOMIC DNA]</scope>
    <source>
        <strain evidence="10 11">CBS 72588</strain>
    </source>
</reference>
<sequence>MHHCFDCDRAFSDVLALRQHLRDSSAHALGFRRDDCNRGFGSDDAFRQHLRDSPAHSSSFDCDDCHRSFGSEDALEQHRPNSKGHSRQQVKSLRVSPKADKTSTTDKRTRYDGISPSLIKPVYKLAVRLRRGLPTVEDIVLATGTRLERPIVVALIAAAERLNSLSESREDAQRRAERQKERSRLAQLAEDAFIGIFSRQGLDFTTESQQRQQAKLLEQRAFLTPDMKFTSPVMICGLLCNWLEFKDYFGFPDNPFVSSSERKQLKKYVVAFGSGAVVYLLGFQNNYPNIKDVGVFRAREVLQNLLGSSGI</sequence>
<comment type="subcellular location">
    <subcellularLocation>
        <location evidence="2">Cytoplasm</location>
    </subcellularLocation>
    <subcellularLocation>
        <location evidence="1">Nucleus</location>
    </subcellularLocation>
</comment>
<feature type="coiled-coil region" evidence="7">
    <location>
        <begin position="155"/>
        <end position="189"/>
    </location>
</feature>
<accession>A0A0D2D058</accession>
<dbReference type="Gene3D" id="3.30.160.60">
    <property type="entry name" value="Classic Zinc Finger"/>
    <property type="match status" value="1"/>
</dbReference>
<dbReference type="AlphaFoldDB" id="A0A0D2D058"/>
<dbReference type="PROSITE" id="PS50157">
    <property type="entry name" value="ZINC_FINGER_C2H2_2"/>
    <property type="match status" value="2"/>
</dbReference>
<evidence type="ECO:0000313" key="10">
    <source>
        <dbReference type="EMBL" id="KIW36653.1"/>
    </source>
</evidence>
<dbReference type="Proteomes" id="UP000053342">
    <property type="component" value="Unassembled WGS sequence"/>
</dbReference>
<dbReference type="PANTHER" id="PTHR31661">
    <property type="entry name" value="SIMILAR TO CDNA SEQUENCE BC052040"/>
    <property type="match status" value="1"/>
</dbReference>
<evidence type="ECO:0000256" key="8">
    <source>
        <dbReference type="SAM" id="MobiDB-lite"/>
    </source>
</evidence>
<keyword evidence="6" id="KW-0863">Zinc-finger</keyword>
<gene>
    <name evidence="10" type="ORF">PV06_11165</name>
</gene>
<dbReference type="GO" id="GO:0005634">
    <property type="term" value="C:nucleus"/>
    <property type="evidence" value="ECO:0007669"/>
    <property type="project" value="UniProtKB-SubCell"/>
</dbReference>
<keyword evidence="7" id="KW-0175">Coiled coil</keyword>
<protein>
    <recommendedName>
        <fullName evidence="5">CDAN1-interacting nuclease 1</fullName>
    </recommendedName>
</protein>
<dbReference type="GO" id="GO:0008270">
    <property type="term" value="F:zinc ion binding"/>
    <property type="evidence" value="ECO:0007669"/>
    <property type="project" value="UniProtKB-KW"/>
</dbReference>
<dbReference type="Pfam" id="PF14811">
    <property type="entry name" value="TPD"/>
    <property type="match status" value="1"/>
</dbReference>
<feature type="domain" description="C2H2-type" evidence="9">
    <location>
        <begin position="60"/>
        <end position="90"/>
    </location>
</feature>
<dbReference type="STRING" id="215243.A0A0D2D058"/>
<dbReference type="RefSeq" id="XP_016256869.1">
    <property type="nucleotide sequence ID" value="XM_016412793.1"/>
</dbReference>
<proteinExistence type="predicted"/>
<keyword evidence="6" id="KW-0862">Zinc</keyword>
<keyword evidence="3" id="KW-0963">Cytoplasm</keyword>
<dbReference type="InterPro" id="IPR013087">
    <property type="entry name" value="Znf_C2H2_type"/>
</dbReference>
<dbReference type="GO" id="GO:0005737">
    <property type="term" value="C:cytoplasm"/>
    <property type="evidence" value="ECO:0007669"/>
    <property type="project" value="UniProtKB-SubCell"/>
</dbReference>
<dbReference type="HOGENOM" id="CLU_060127_0_0_1"/>
<evidence type="ECO:0000256" key="3">
    <source>
        <dbReference type="ARBA" id="ARBA00022490"/>
    </source>
</evidence>
<evidence type="ECO:0000256" key="4">
    <source>
        <dbReference type="ARBA" id="ARBA00023242"/>
    </source>
</evidence>
<evidence type="ECO:0000256" key="1">
    <source>
        <dbReference type="ARBA" id="ARBA00004123"/>
    </source>
</evidence>
<dbReference type="VEuPathDB" id="FungiDB:PV06_11165"/>
<dbReference type="InterPro" id="IPR029404">
    <property type="entry name" value="CDIN1"/>
</dbReference>
<dbReference type="SMART" id="SM00355">
    <property type="entry name" value="ZnF_C2H2"/>
    <property type="match status" value="3"/>
</dbReference>
<dbReference type="PANTHER" id="PTHR31661:SF1">
    <property type="entry name" value="CDAN1-INTERACTING NUCLEASE 1"/>
    <property type="match status" value="1"/>
</dbReference>
<name>A0A0D2D058_9EURO</name>
<feature type="domain" description="C2H2-type" evidence="9">
    <location>
        <begin position="2"/>
        <end position="28"/>
    </location>
</feature>
<dbReference type="OrthoDB" id="6105938at2759"/>
<keyword evidence="11" id="KW-1185">Reference proteome</keyword>
<dbReference type="GeneID" id="27363239"/>
<evidence type="ECO:0000256" key="6">
    <source>
        <dbReference type="PROSITE-ProRule" id="PRU00042"/>
    </source>
</evidence>
<evidence type="ECO:0000259" key="9">
    <source>
        <dbReference type="PROSITE" id="PS50157"/>
    </source>
</evidence>
<keyword evidence="6" id="KW-0479">Metal-binding</keyword>